<gene>
    <name evidence="1" type="ORF">E2C01_038311</name>
</gene>
<proteinExistence type="predicted"/>
<protein>
    <submittedName>
        <fullName evidence="1">Uncharacterized protein</fullName>
    </submittedName>
</protein>
<organism evidence="1 2">
    <name type="scientific">Portunus trituberculatus</name>
    <name type="common">Swimming crab</name>
    <name type="synonym">Neptunus trituberculatus</name>
    <dbReference type="NCBI Taxonomy" id="210409"/>
    <lineage>
        <taxon>Eukaryota</taxon>
        <taxon>Metazoa</taxon>
        <taxon>Ecdysozoa</taxon>
        <taxon>Arthropoda</taxon>
        <taxon>Crustacea</taxon>
        <taxon>Multicrustacea</taxon>
        <taxon>Malacostraca</taxon>
        <taxon>Eumalacostraca</taxon>
        <taxon>Eucarida</taxon>
        <taxon>Decapoda</taxon>
        <taxon>Pleocyemata</taxon>
        <taxon>Brachyura</taxon>
        <taxon>Eubrachyura</taxon>
        <taxon>Portunoidea</taxon>
        <taxon>Portunidae</taxon>
        <taxon>Portuninae</taxon>
        <taxon>Portunus</taxon>
    </lineage>
</organism>
<evidence type="ECO:0000313" key="1">
    <source>
        <dbReference type="EMBL" id="MPC44634.1"/>
    </source>
</evidence>
<keyword evidence="2" id="KW-1185">Reference proteome</keyword>
<dbReference type="EMBL" id="VSRR010006371">
    <property type="protein sequence ID" value="MPC44634.1"/>
    <property type="molecule type" value="Genomic_DNA"/>
</dbReference>
<reference evidence="1 2" key="1">
    <citation type="submission" date="2019-05" db="EMBL/GenBank/DDBJ databases">
        <title>Another draft genome of Portunus trituberculatus and its Hox gene families provides insights of decapod evolution.</title>
        <authorList>
            <person name="Jeong J.-H."/>
            <person name="Song I."/>
            <person name="Kim S."/>
            <person name="Choi T."/>
            <person name="Kim D."/>
            <person name="Ryu S."/>
            <person name="Kim W."/>
        </authorList>
    </citation>
    <scope>NUCLEOTIDE SEQUENCE [LARGE SCALE GENOMIC DNA]</scope>
    <source>
        <tissue evidence="1">Muscle</tissue>
    </source>
</reference>
<comment type="caution">
    <text evidence="1">The sequence shown here is derived from an EMBL/GenBank/DDBJ whole genome shotgun (WGS) entry which is preliminary data.</text>
</comment>
<accession>A0A5B7FJN4</accession>
<sequence>MHMDVFKLSRPSEPHLPAIMFCRGSKTRAACWAGGAGRRAAAAAAGKHPSTRQADTTAATTQLLTILSF</sequence>
<name>A0A5B7FJN4_PORTR</name>
<dbReference type="AlphaFoldDB" id="A0A5B7FJN4"/>
<dbReference type="Proteomes" id="UP000324222">
    <property type="component" value="Unassembled WGS sequence"/>
</dbReference>
<evidence type="ECO:0000313" key="2">
    <source>
        <dbReference type="Proteomes" id="UP000324222"/>
    </source>
</evidence>